<feature type="domain" description="UreE urease accessory N-terminal" evidence="7">
    <location>
        <begin position="5"/>
        <end position="67"/>
    </location>
</feature>
<dbReference type="HAMAP" id="MF_00822">
    <property type="entry name" value="UreE"/>
    <property type="match status" value="1"/>
</dbReference>
<evidence type="ECO:0000256" key="1">
    <source>
        <dbReference type="ARBA" id="ARBA00004496"/>
    </source>
</evidence>
<evidence type="ECO:0000313" key="8">
    <source>
        <dbReference type="EMBL" id="MCT8991787.1"/>
    </source>
</evidence>
<comment type="function">
    <text evidence="5">Involved in urease metallocenter assembly. Binds nickel. Probably functions as a nickel donor during metallocenter assembly.</text>
</comment>
<gene>
    <name evidence="5" type="primary">ureE</name>
    <name evidence="8" type="ORF">NYR54_16065</name>
</gene>
<dbReference type="InterPro" id="IPR007864">
    <property type="entry name" value="UreE_C_dom"/>
</dbReference>
<comment type="caution">
    <text evidence="8">The sequence shown here is derived from an EMBL/GenBank/DDBJ whole genome shotgun (WGS) entry which is preliminary data.</text>
</comment>
<dbReference type="PIRSF" id="PIRSF036402">
    <property type="entry name" value="Ureas_acces_UreE"/>
    <property type="match status" value="1"/>
</dbReference>
<dbReference type="Gene3D" id="3.30.70.790">
    <property type="entry name" value="UreE, C-terminal domain"/>
    <property type="match status" value="1"/>
</dbReference>
<dbReference type="GO" id="GO:0019627">
    <property type="term" value="P:urea metabolic process"/>
    <property type="evidence" value="ECO:0007669"/>
    <property type="project" value="InterPro"/>
</dbReference>
<dbReference type="Gene3D" id="2.60.260.20">
    <property type="entry name" value="Urease metallochaperone UreE, N-terminal domain"/>
    <property type="match status" value="1"/>
</dbReference>
<evidence type="ECO:0000256" key="5">
    <source>
        <dbReference type="HAMAP-Rule" id="MF_00822"/>
    </source>
</evidence>
<dbReference type="Pfam" id="PF05194">
    <property type="entry name" value="UreE_C"/>
    <property type="match status" value="1"/>
</dbReference>
<dbReference type="GO" id="GO:0065003">
    <property type="term" value="P:protein-containing complex assembly"/>
    <property type="evidence" value="ECO:0007669"/>
    <property type="project" value="InterPro"/>
</dbReference>
<dbReference type="GO" id="GO:0051082">
    <property type="term" value="F:unfolded protein binding"/>
    <property type="evidence" value="ECO:0007669"/>
    <property type="project" value="UniProtKB-UniRule"/>
</dbReference>
<name>A0A9X2XC92_9HYPH</name>
<organism evidence="8 9">
    <name type="scientific">Chelativorans petroleitrophicus</name>
    <dbReference type="NCBI Taxonomy" id="2975484"/>
    <lineage>
        <taxon>Bacteria</taxon>
        <taxon>Pseudomonadati</taxon>
        <taxon>Pseudomonadota</taxon>
        <taxon>Alphaproteobacteria</taxon>
        <taxon>Hyphomicrobiales</taxon>
        <taxon>Phyllobacteriaceae</taxon>
        <taxon>Chelativorans</taxon>
    </lineage>
</organism>
<sequence length="169" mass="19635">MLRALSYIRHGEDQRPSSATVRLAQDKRHLRRKRITLDSGEDVLVDMPEPVLFANGDRLVLEDGRQVEIIAEEEELYEVVPRDMLHLAELAWHLGNRHFQAQIEIEPLRIMIRRDHVLRAMLEGLGATVREMVAPFQPVHGAYHGHGHSHDGHHHHHDHDHEHGHHHHD</sequence>
<keyword evidence="4 5" id="KW-0143">Chaperone</keyword>
<keyword evidence="9" id="KW-1185">Reference proteome</keyword>
<dbReference type="InterPro" id="IPR036118">
    <property type="entry name" value="UreE_N_sf"/>
</dbReference>
<accession>A0A9X2XC92</accession>
<dbReference type="AlphaFoldDB" id="A0A9X2XC92"/>
<dbReference type="SUPFAM" id="SSF69287">
    <property type="entry name" value="Urease metallochaperone UreE, N-terminal domain"/>
    <property type="match status" value="1"/>
</dbReference>
<feature type="region of interest" description="Disordered" evidence="6">
    <location>
        <begin position="139"/>
        <end position="169"/>
    </location>
</feature>
<keyword evidence="3 5" id="KW-0533">Nickel</keyword>
<dbReference type="SUPFAM" id="SSF69737">
    <property type="entry name" value="Urease metallochaperone UreE, C-terminal domain"/>
    <property type="match status" value="1"/>
</dbReference>
<evidence type="ECO:0000256" key="6">
    <source>
        <dbReference type="SAM" id="MobiDB-lite"/>
    </source>
</evidence>
<evidence type="ECO:0000256" key="4">
    <source>
        <dbReference type="ARBA" id="ARBA00023186"/>
    </source>
</evidence>
<keyword evidence="2 5" id="KW-0963">Cytoplasm</keyword>
<evidence type="ECO:0000313" key="9">
    <source>
        <dbReference type="Proteomes" id="UP001149009"/>
    </source>
</evidence>
<dbReference type="SMART" id="SM00988">
    <property type="entry name" value="UreE_N"/>
    <property type="match status" value="1"/>
</dbReference>
<dbReference type="Pfam" id="PF02814">
    <property type="entry name" value="UreE_N"/>
    <property type="match status" value="1"/>
</dbReference>
<protein>
    <recommendedName>
        <fullName evidence="5">Urease accessory protein UreE</fullName>
    </recommendedName>
</protein>
<feature type="compositionally biased region" description="Basic residues" evidence="6">
    <location>
        <begin position="143"/>
        <end position="169"/>
    </location>
</feature>
<evidence type="ECO:0000259" key="7">
    <source>
        <dbReference type="SMART" id="SM00988"/>
    </source>
</evidence>
<dbReference type="InterPro" id="IPR004029">
    <property type="entry name" value="UreE_N"/>
</dbReference>
<comment type="subcellular location">
    <subcellularLocation>
        <location evidence="1 5">Cytoplasm</location>
    </subcellularLocation>
</comment>
<evidence type="ECO:0000256" key="2">
    <source>
        <dbReference type="ARBA" id="ARBA00022490"/>
    </source>
</evidence>
<dbReference type="Proteomes" id="UP001149009">
    <property type="component" value="Unassembled WGS sequence"/>
</dbReference>
<dbReference type="GO" id="GO:0005737">
    <property type="term" value="C:cytoplasm"/>
    <property type="evidence" value="ECO:0007669"/>
    <property type="project" value="UniProtKB-SubCell"/>
</dbReference>
<dbReference type="GO" id="GO:0016151">
    <property type="term" value="F:nickel cation binding"/>
    <property type="evidence" value="ECO:0007669"/>
    <property type="project" value="UniProtKB-UniRule"/>
</dbReference>
<dbReference type="CDD" id="cd00571">
    <property type="entry name" value="UreE"/>
    <property type="match status" value="1"/>
</dbReference>
<dbReference type="EMBL" id="JAODNV010000019">
    <property type="protein sequence ID" value="MCT8991787.1"/>
    <property type="molecule type" value="Genomic_DNA"/>
</dbReference>
<proteinExistence type="inferred from homology"/>
<evidence type="ECO:0000256" key="3">
    <source>
        <dbReference type="ARBA" id="ARBA00022596"/>
    </source>
</evidence>
<dbReference type="GO" id="GO:0006457">
    <property type="term" value="P:protein folding"/>
    <property type="evidence" value="ECO:0007669"/>
    <property type="project" value="InterPro"/>
</dbReference>
<dbReference type="InterPro" id="IPR012406">
    <property type="entry name" value="UreE"/>
</dbReference>
<reference evidence="8" key="1">
    <citation type="submission" date="2022-08" db="EMBL/GenBank/DDBJ databases">
        <title>Chelativorans sichuanense sp. nov., a paraffin oil-degrading bacterium isolated from a mixture of oil-based drill cuttings and paddy soil.</title>
        <authorList>
            <person name="Yu J."/>
            <person name="Liu H."/>
            <person name="Chen Q."/>
        </authorList>
    </citation>
    <scope>NUCLEOTIDE SEQUENCE</scope>
    <source>
        <strain evidence="8">SCAU 2101</strain>
    </source>
</reference>
<dbReference type="RefSeq" id="WP_261516728.1">
    <property type="nucleotide sequence ID" value="NZ_JAODNV010000019.1"/>
</dbReference>
<comment type="similarity">
    <text evidence="5">Belongs to the UreE family.</text>
</comment>